<reference evidence="1" key="1">
    <citation type="submission" date="2024-09" db="EMBL/GenBank/DDBJ databases">
        <title>Black Yeasts Isolated from many extreme environments.</title>
        <authorList>
            <person name="Coleine C."/>
            <person name="Stajich J.E."/>
            <person name="Selbmann L."/>
        </authorList>
    </citation>
    <scope>NUCLEOTIDE SEQUENCE</scope>
    <source>
        <strain evidence="1">CCFEE 5737</strain>
    </source>
</reference>
<gene>
    <name evidence="1" type="ORF">LTS18_014449</name>
</gene>
<accession>A0ACC3DVF8</accession>
<sequence>MAPTAPDNFTLVALLVLLSLAVIIAVVYGIVHLCRYIRQQKATLISEMRNEQPPSDPDRLHSTPIQVSQSRAAYYGTAEVPILSYVRRYGVTLTAPPARAESVHLQDGNIHDHSDSVGAVLPFRDNGPQPTTRSPTQPWPRSHFSVSPGSLGELPSGWVTVDTPARTTHQAFDDAFDELPSTGMNRVDVRSAPNMGSSRAGVCMNPRRSLGL</sequence>
<organism evidence="1 2">
    <name type="scientific">Coniosporium uncinatum</name>
    <dbReference type="NCBI Taxonomy" id="93489"/>
    <lineage>
        <taxon>Eukaryota</taxon>
        <taxon>Fungi</taxon>
        <taxon>Dikarya</taxon>
        <taxon>Ascomycota</taxon>
        <taxon>Pezizomycotina</taxon>
        <taxon>Dothideomycetes</taxon>
        <taxon>Dothideomycetes incertae sedis</taxon>
        <taxon>Coniosporium</taxon>
    </lineage>
</organism>
<proteinExistence type="predicted"/>
<evidence type="ECO:0000313" key="1">
    <source>
        <dbReference type="EMBL" id="KAK3080649.1"/>
    </source>
</evidence>
<protein>
    <submittedName>
        <fullName evidence="1">Uncharacterized protein</fullName>
    </submittedName>
</protein>
<dbReference type="EMBL" id="JAWDJW010000463">
    <property type="protein sequence ID" value="KAK3080649.1"/>
    <property type="molecule type" value="Genomic_DNA"/>
</dbReference>
<dbReference type="Proteomes" id="UP001186974">
    <property type="component" value="Unassembled WGS sequence"/>
</dbReference>
<comment type="caution">
    <text evidence="1">The sequence shown here is derived from an EMBL/GenBank/DDBJ whole genome shotgun (WGS) entry which is preliminary data.</text>
</comment>
<keyword evidence="2" id="KW-1185">Reference proteome</keyword>
<evidence type="ECO:0000313" key="2">
    <source>
        <dbReference type="Proteomes" id="UP001186974"/>
    </source>
</evidence>
<name>A0ACC3DVF8_9PEZI</name>